<feature type="non-terminal residue" evidence="10">
    <location>
        <position position="535"/>
    </location>
</feature>
<feature type="region of interest" description="Disordered" evidence="7">
    <location>
        <begin position="160"/>
        <end position="184"/>
    </location>
</feature>
<dbReference type="GeneID" id="85319832"/>
<comment type="subcellular location">
    <subcellularLocation>
        <location evidence="1">Membrane</location>
    </subcellularLocation>
</comment>
<feature type="transmembrane region" description="Helical" evidence="8">
    <location>
        <begin position="266"/>
        <end position="285"/>
    </location>
</feature>
<protein>
    <recommendedName>
        <fullName evidence="9">Cytochrome b561 domain-containing protein</fullName>
    </recommendedName>
</protein>
<feature type="compositionally biased region" description="Low complexity" evidence="7">
    <location>
        <begin position="171"/>
        <end position="184"/>
    </location>
</feature>
<evidence type="ECO:0000256" key="7">
    <source>
        <dbReference type="SAM" id="MobiDB-lite"/>
    </source>
</evidence>
<sequence length="535" mass="56874">GDVCFGIAVPSSSASSGSGNIYFQISAPTSYQWVALGTGSSMSGSNMFVLYQDGAGNVTISPRAGTFHTPPSEDTSSTGAKLTLLAGSGVINGKMIANVQCSNCEAWSSGQTLSLTGSGSGWISAWRQGSSLATKDKNAALVQHDDTDQFTVNLNEATVSSDSNPFVSEQTGNGTSTDPDTTPSTGNGVVILGKPSNTVLVAHGVIMALVMAILYPLGSLLMPLLGKWWLHGAWQVVAFCLMWAGFGLGVQAAMDRNEFFDQAHTRLGTLVVCLMVIQPVLGFWHHRNYVATQSRGIVSYVHICWGSVLMALGVVNGGLGLQLSNERNSLIIAYSVVAGVIFLAYFVVKGWSTLRKRKGPVGAGDWKTSQPVPKEPLHHPPSVAATHIHSVVNCASHQHPKMLSSLSRASVRLARKVAAAVSRFARQNVAAQTQMRSFIAPTVSRRADFVQELYLKELKAYKPTPVKESDSVGQVQTFSVPAAPKSPEEADLASSLKEYESMAVEVEGQEGAAAGATPVIEDWLVDEEEEEAAHH</sequence>
<dbReference type="SMART" id="SM00665">
    <property type="entry name" value="B561"/>
    <property type="match status" value="1"/>
</dbReference>
<accession>A0AA40EGE0</accession>
<dbReference type="PANTHER" id="PTHR47797">
    <property type="entry name" value="DEHYDROGENASE, PUTATIVE (AFU_ORTHOLOGUE AFUA_8G05805)-RELATED"/>
    <property type="match status" value="1"/>
</dbReference>
<keyword evidence="4" id="KW-0249">Electron transport</keyword>
<feature type="compositionally biased region" description="Polar residues" evidence="7">
    <location>
        <begin position="160"/>
        <end position="170"/>
    </location>
</feature>
<keyword evidence="6 8" id="KW-0472">Membrane</keyword>
<gene>
    <name evidence="10" type="ORF">B0T26DRAFT_633713</name>
</gene>
<dbReference type="Pfam" id="PF16010">
    <property type="entry name" value="CDH-cyt"/>
    <property type="match status" value="1"/>
</dbReference>
<feature type="domain" description="Cytochrome b561" evidence="9">
    <location>
        <begin position="202"/>
        <end position="321"/>
    </location>
</feature>
<keyword evidence="3 8" id="KW-0812">Transmembrane</keyword>
<dbReference type="GO" id="GO:0016020">
    <property type="term" value="C:membrane"/>
    <property type="evidence" value="ECO:0007669"/>
    <property type="project" value="UniProtKB-SubCell"/>
</dbReference>
<dbReference type="InterPro" id="IPR015920">
    <property type="entry name" value="Cellobiose_DH-like_cyt"/>
</dbReference>
<feature type="transmembrane region" description="Helical" evidence="8">
    <location>
        <begin position="233"/>
        <end position="254"/>
    </location>
</feature>
<keyword evidence="11" id="KW-1185">Reference proteome</keyword>
<dbReference type="InterPro" id="IPR019711">
    <property type="entry name" value="ATP_synth_F0_suH"/>
</dbReference>
<feature type="transmembrane region" description="Helical" evidence="8">
    <location>
        <begin position="200"/>
        <end position="221"/>
    </location>
</feature>
<dbReference type="RefSeq" id="XP_060303265.1">
    <property type="nucleotide sequence ID" value="XM_060436562.1"/>
</dbReference>
<evidence type="ECO:0000256" key="2">
    <source>
        <dbReference type="ARBA" id="ARBA00022448"/>
    </source>
</evidence>
<dbReference type="CDD" id="cd09630">
    <property type="entry name" value="CDH_like_cytochrome"/>
    <property type="match status" value="1"/>
</dbReference>
<evidence type="ECO:0000313" key="10">
    <source>
        <dbReference type="EMBL" id="KAK0734388.1"/>
    </source>
</evidence>
<organism evidence="10 11">
    <name type="scientific">Lasiosphaeria miniovina</name>
    <dbReference type="NCBI Taxonomy" id="1954250"/>
    <lineage>
        <taxon>Eukaryota</taxon>
        <taxon>Fungi</taxon>
        <taxon>Dikarya</taxon>
        <taxon>Ascomycota</taxon>
        <taxon>Pezizomycotina</taxon>
        <taxon>Sordariomycetes</taxon>
        <taxon>Sordariomycetidae</taxon>
        <taxon>Sordariales</taxon>
        <taxon>Lasiosphaeriaceae</taxon>
        <taxon>Lasiosphaeria</taxon>
    </lineage>
</organism>
<evidence type="ECO:0000256" key="8">
    <source>
        <dbReference type="SAM" id="Phobius"/>
    </source>
</evidence>
<comment type="caution">
    <text evidence="10">The sequence shown here is derived from an EMBL/GenBank/DDBJ whole genome shotgun (WGS) entry which is preliminary data.</text>
</comment>
<evidence type="ECO:0000256" key="6">
    <source>
        <dbReference type="ARBA" id="ARBA00023136"/>
    </source>
</evidence>
<keyword evidence="5 8" id="KW-1133">Transmembrane helix</keyword>
<feature type="transmembrane region" description="Helical" evidence="8">
    <location>
        <begin position="331"/>
        <end position="348"/>
    </location>
</feature>
<reference evidence="10" key="1">
    <citation type="submission" date="2023-06" db="EMBL/GenBank/DDBJ databases">
        <title>Genome-scale phylogeny and comparative genomics of the fungal order Sordariales.</title>
        <authorList>
            <consortium name="Lawrence Berkeley National Laboratory"/>
            <person name="Hensen N."/>
            <person name="Bonometti L."/>
            <person name="Westerberg I."/>
            <person name="Brannstrom I.O."/>
            <person name="Guillou S."/>
            <person name="Cros-Aarteil S."/>
            <person name="Calhoun S."/>
            <person name="Haridas S."/>
            <person name="Kuo A."/>
            <person name="Mondo S."/>
            <person name="Pangilinan J."/>
            <person name="Riley R."/>
            <person name="LaButti K."/>
            <person name="Andreopoulos B."/>
            <person name="Lipzen A."/>
            <person name="Chen C."/>
            <person name="Yanf M."/>
            <person name="Daum C."/>
            <person name="Ng V."/>
            <person name="Clum A."/>
            <person name="Steindorff A."/>
            <person name="Ohm R."/>
            <person name="Martin F."/>
            <person name="Silar P."/>
            <person name="Natvig D."/>
            <person name="Lalanne C."/>
            <person name="Gautier V."/>
            <person name="Ament-velasquez S.L."/>
            <person name="Kruys A."/>
            <person name="Hutchinson M.I."/>
            <person name="Powell A.J."/>
            <person name="Barry K."/>
            <person name="Miller A.N."/>
            <person name="Grigoriev I.V."/>
            <person name="Debuchy R."/>
            <person name="Gladieux P."/>
            <person name="Thoren M.H."/>
            <person name="Johannesson H."/>
        </authorList>
    </citation>
    <scope>NUCLEOTIDE SEQUENCE</scope>
    <source>
        <strain evidence="10">SMH2392-1A</strain>
    </source>
</reference>
<evidence type="ECO:0000313" key="11">
    <source>
        <dbReference type="Proteomes" id="UP001172101"/>
    </source>
</evidence>
<evidence type="ECO:0000256" key="3">
    <source>
        <dbReference type="ARBA" id="ARBA00022692"/>
    </source>
</evidence>
<proteinExistence type="predicted"/>
<dbReference type="SUPFAM" id="SSF49344">
    <property type="entry name" value="CBD9-like"/>
    <property type="match status" value="1"/>
</dbReference>
<evidence type="ECO:0000259" key="9">
    <source>
        <dbReference type="SMART" id="SM00665"/>
    </source>
</evidence>
<dbReference type="Proteomes" id="UP001172101">
    <property type="component" value="Unassembled WGS sequence"/>
</dbReference>
<dbReference type="Gene3D" id="2.60.40.1210">
    <property type="entry name" value="Cellobiose dehydrogenase, cytochrome domain"/>
    <property type="match status" value="1"/>
</dbReference>
<evidence type="ECO:0000256" key="1">
    <source>
        <dbReference type="ARBA" id="ARBA00004370"/>
    </source>
</evidence>
<feature type="transmembrane region" description="Helical" evidence="8">
    <location>
        <begin position="297"/>
        <end position="319"/>
    </location>
</feature>
<dbReference type="Gene3D" id="1.20.120.1770">
    <property type="match status" value="1"/>
</dbReference>
<evidence type="ECO:0000256" key="5">
    <source>
        <dbReference type="ARBA" id="ARBA00022989"/>
    </source>
</evidence>
<keyword evidence="2" id="KW-0813">Transport</keyword>
<name>A0AA40EGE0_9PEZI</name>
<dbReference type="CDD" id="cd08760">
    <property type="entry name" value="Cyt_b561_FRRS1_like"/>
    <property type="match status" value="1"/>
</dbReference>
<dbReference type="AlphaFoldDB" id="A0AA40EGE0"/>
<dbReference type="InterPro" id="IPR006593">
    <property type="entry name" value="Cyt_b561/ferric_Rdtase_TM"/>
</dbReference>
<dbReference type="Pfam" id="PF10775">
    <property type="entry name" value="ATP_sub_h"/>
    <property type="match status" value="1"/>
</dbReference>
<dbReference type="PANTHER" id="PTHR47797:SF4">
    <property type="entry name" value="DOMON DOMAIN-CONTAINING PROTEIN"/>
    <property type="match status" value="1"/>
</dbReference>
<evidence type="ECO:0000256" key="4">
    <source>
        <dbReference type="ARBA" id="ARBA00022982"/>
    </source>
</evidence>
<dbReference type="GO" id="GO:0015986">
    <property type="term" value="P:proton motive force-driven ATP synthesis"/>
    <property type="evidence" value="ECO:0007669"/>
    <property type="project" value="InterPro"/>
</dbReference>
<dbReference type="EMBL" id="JAUIRO010000001">
    <property type="protein sequence ID" value="KAK0734388.1"/>
    <property type="molecule type" value="Genomic_DNA"/>
</dbReference>